<evidence type="ECO:0000313" key="1">
    <source>
        <dbReference type="EMBL" id="GAJ07069.1"/>
    </source>
</evidence>
<gene>
    <name evidence="1" type="ORF">S12H4_48806</name>
</gene>
<dbReference type="AlphaFoldDB" id="X1TPA1"/>
<protein>
    <submittedName>
        <fullName evidence="1">Uncharacterized protein</fullName>
    </submittedName>
</protein>
<name>X1TPA1_9ZZZZ</name>
<proteinExistence type="predicted"/>
<comment type="caution">
    <text evidence="1">The sequence shown here is derived from an EMBL/GenBank/DDBJ whole genome shotgun (WGS) entry which is preliminary data.</text>
</comment>
<dbReference type="EMBL" id="BARW01030542">
    <property type="protein sequence ID" value="GAJ07069.1"/>
    <property type="molecule type" value="Genomic_DNA"/>
</dbReference>
<organism evidence="1">
    <name type="scientific">marine sediment metagenome</name>
    <dbReference type="NCBI Taxonomy" id="412755"/>
    <lineage>
        <taxon>unclassified sequences</taxon>
        <taxon>metagenomes</taxon>
        <taxon>ecological metagenomes</taxon>
    </lineage>
</organism>
<reference evidence="1" key="1">
    <citation type="journal article" date="2014" name="Front. Microbiol.">
        <title>High frequency of phylogenetically diverse reductive dehalogenase-homologous genes in deep subseafloor sedimentary metagenomes.</title>
        <authorList>
            <person name="Kawai M."/>
            <person name="Futagami T."/>
            <person name="Toyoda A."/>
            <person name="Takaki Y."/>
            <person name="Nishi S."/>
            <person name="Hori S."/>
            <person name="Arai W."/>
            <person name="Tsubouchi T."/>
            <person name="Morono Y."/>
            <person name="Uchiyama I."/>
            <person name="Ito T."/>
            <person name="Fujiyama A."/>
            <person name="Inagaki F."/>
            <person name="Takami H."/>
        </authorList>
    </citation>
    <scope>NUCLEOTIDE SEQUENCE</scope>
    <source>
        <strain evidence="1">Expedition CK06-06</strain>
    </source>
</reference>
<sequence>MRICGQVSTTEEAEEIEFITKSFVVGNHARLLASRIKAI</sequence>
<accession>X1TPA1</accession>